<feature type="transmembrane region" description="Helical" evidence="1">
    <location>
        <begin position="76"/>
        <end position="94"/>
    </location>
</feature>
<evidence type="ECO:0000313" key="3">
    <source>
        <dbReference type="Proteomes" id="UP000531216"/>
    </source>
</evidence>
<keyword evidence="3" id="KW-1185">Reference proteome</keyword>
<evidence type="ECO:0000256" key="1">
    <source>
        <dbReference type="SAM" id="Phobius"/>
    </source>
</evidence>
<feature type="transmembrane region" description="Helical" evidence="1">
    <location>
        <begin position="50"/>
        <end position="69"/>
    </location>
</feature>
<dbReference type="OrthoDB" id="7907157at2"/>
<name>A0A7W6BWD4_9HYPH</name>
<dbReference type="EMBL" id="JACIDO010000004">
    <property type="protein sequence ID" value="MBB3935920.1"/>
    <property type="molecule type" value="Genomic_DNA"/>
</dbReference>
<proteinExistence type="predicted"/>
<feature type="transmembrane region" description="Helical" evidence="1">
    <location>
        <begin position="12"/>
        <end position="38"/>
    </location>
</feature>
<keyword evidence="1" id="KW-1133">Transmembrane helix</keyword>
<keyword evidence="1" id="KW-0472">Membrane</keyword>
<comment type="caution">
    <text evidence="2">The sequence shown here is derived from an EMBL/GenBank/DDBJ whole genome shotgun (WGS) entry which is preliminary data.</text>
</comment>
<protein>
    <submittedName>
        <fullName evidence="2">Uncharacterized protein</fullName>
    </submittedName>
</protein>
<dbReference type="AlphaFoldDB" id="A0A7W6BWD4"/>
<reference evidence="2 3" key="1">
    <citation type="submission" date="2020-08" db="EMBL/GenBank/DDBJ databases">
        <title>Genomic Encyclopedia of Type Strains, Phase IV (KMG-IV): sequencing the most valuable type-strain genomes for metagenomic binning, comparative biology and taxonomic classification.</title>
        <authorList>
            <person name="Goeker M."/>
        </authorList>
    </citation>
    <scope>NUCLEOTIDE SEQUENCE [LARGE SCALE GENOMIC DNA]</scope>
    <source>
        <strain evidence="2 3">DSM 25024</strain>
    </source>
</reference>
<sequence length="138" mass="14142">MARSAAGIARSAVVETVSVIAGAIIGTLVAAIFGWLFLSLGFATLAASPSVYILALVTVTIFAVLYGYLPATPAVLGSLAVGILLPTVIAKFAFDSTETLATLLIVNLVFAVVALSVYRFVHASGLVRQAASDVADRT</sequence>
<keyword evidence="1" id="KW-0812">Transmembrane</keyword>
<evidence type="ECO:0000313" key="2">
    <source>
        <dbReference type="EMBL" id="MBB3935920.1"/>
    </source>
</evidence>
<feature type="transmembrane region" description="Helical" evidence="1">
    <location>
        <begin position="100"/>
        <end position="121"/>
    </location>
</feature>
<dbReference type="Proteomes" id="UP000531216">
    <property type="component" value="Unassembled WGS sequence"/>
</dbReference>
<gene>
    <name evidence="2" type="ORF">GGR05_002070</name>
</gene>
<accession>A0A7W6BWD4</accession>
<dbReference type="RefSeq" id="WP_090963665.1">
    <property type="nucleotide sequence ID" value="NZ_FOOA01000009.1"/>
</dbReference>
<organism evidence="2 3">
    <name type="scientific">Aureimonas phyllosphaerae</name>
    <dbReference type="NCBI Taxonomy" id="1166078"/>
    <lineage>
        <taxon>Bacteria</taxon>
        <taxon>Pseudomonadati</taxon>
        <taxon>Pseudomonadota</taxon>
        <taxon>Alphaproteobacteria</taxon>
        <taxon>Hyphomicrobiales</taxon>
        <taxon>Aurantimonadaceae</taxon>
        <taxon>Aureimonas</taxon>
    </lineage>
</organism>